<dbReference type="GO" id="GO:0008233">
    <property type="term" value="F:peptidase activity"/>
    <property type="evidence" value="ECO:0007669"/>
    <property type="project" value="UniProtKB-KW"/>
</dbReference>
<dbReference type="InterPro" id="IPR021109">
    <property type="entry name" value="Peptidase_aspartic_dom_sf"/>
</dbReference>
<keyword evidence="2" id="KW-1185">Reference proteome</keyword>
<dbReference type="AlphaFoldDB" id="A0A4R5F6H7"/>
<dbReference type="RefSeq" id="WP_131916497.1">
    <property type="nucleotide sequence ID" value="NZ_SMLG01000007.1"/>
</dbReference>
<sequence>MKEKLVVYFILLYSSVSAQKTIISDSIPLTINEQNTIFVKAIFNEKDTLNLNFDTGTTELILTNNVLKNKLKSAPKLYNTFYNLKIGNTIYATKVYDAELTGHDTDGRFGWDIFKDKIVEINYDKNLLIIHSILPENVEKDTKFTKLSIDFYEDLFLVESEIKQCGVSNKELFLFDTGYQRTVMLDNDLLKQGEFPTEKMEVIKKVIMKGAQGNEIPVITSNLKLLKIGKYKLKNVPIQQLTTNKPLKNKNIHILGNEVLKRFNSFLDFQNNVVYLKPNHLFNDEYIDQKNYNYDK</sequence>
<organism evidence="1 2">
    <name type="scientific">Flavobacterium rhamnosiphilum</name>
    <dbReference type="NCBI Taxonomy" id="2541724"/>
    <lineage>
        <taxon>Bacteria</taxon>
        <taxon>Pseudomonadati</taxon>
        <taxon>Bacteroidota</taxon>
        <taxon>Flavobacteriia</taxon>
        <taxon>Flavobacteriales</taxon>
        <taxon>Flavobacteriaceae</taxon>
        <taxon>Flavobacterium</taxon>
    </lineage>
</organism>
<dbReference type="GO" id="GO:0006508">
    <property type="term" value="P:proteolysis"/>
    <property type="evidence" value="ECO:0007669"/>
    <property type="project" value="UniProtKB-KW"/>
</dbReference>
<proteinExistence type="predicted"/>
<comment type="caution">
    <text evidence="1">The sequence shown here is derived from an EMBL/GenBank/DDBJ whole genome shotgun (WGS) entry which is preliminary data.</text>
</comment>
<protein>
    <submittedName>
        <fullName evidence="1">Clan AA aspartic protease</fullName>
    </submittedName>
</protein>
<keyword evidence="1" id="KW-0645">Protease</keyword>
<dbReference type="Proteomes" id="UP000294814">
    <property type="component" value="Unassembled WGS sequence"/>
</dbReference>
<accession>A0A4R5F6H7</accession>
<evidence type="ECO:0000313" key="1">
    <source>
        <dbReference type="EMBL" id="TDE43545.1"/>
    </source>
</evidence>
<reference evidence="1 2" key="1">
    <citation type="submission" date="2019-03" db="EMBL/GenBank/DDBJ databases">
        <title>Novel species of Flavobacterium.</title>
        <authorList>
            <person name="Liu Q."/>
            <person name="Xin Y.-H."/>
        </authorList>
    </citation>
    <scope>NUCLEOTIDE SEQUENCE [LARGE SCALE GENOMIC DNA]</scope>
    <source>
        <strain evidence="1 2">LB3P52</strain>
    </source>
</reference>
<dbReference type="Gene3D" id="2.40.70.10">
    <property type="entry name" value="Acid Proteases"/>
    <property type="match status" value="1"/>
</dbReference>
<dbReference type="EMBL" id="SMLG01000007">
    <property type="protein sequence ID" value="TDE43545.1"/>
    <property type="molecule type" value="Genomic_DNA"/>
</dbReference>
<evidence type="ECO:0000313" key="2">
    <source>
        <dbReference type="Proteomes" id="UP000294814"/>
    </source>
</evidence>
<dbReference type="SUPFAM" id="SSF50630">
    <property type="entry name" value="Acid proteases"/>
    <property type="match status" value="1"/>
</dbReference>
<dbReference type="OrthoDB" id="5166556at2"/>
<name>A0A4R5F6H7_9FLAO</name>
<keyword evidence="1" id="KW-0378">Hydrolase</keyword>
<gene>
    <name evidence="1" type="ORF">E0I26_10865</name>
</gene>